<keyword evidence="3" id="KW-1185">Reference proteome</keyword>
<accession>A0AAV9JF03</accession>
<gene>
    <name evidence="2" type="ORF">LTR36_005841</name>
</gene>
<dbReference type="EMBL" id="JAVFHQ010000035">
    <property type="protein sequence ID" value="KAK4543064.1"/>
    <property type="molecule type" value="Genomic_DNA"/>
</dbReference>
<dbReference type="Proteomes" id="UP001324427">
    <property type="component" value="Unassembled WGS sequence"/>
</dbReference>
<feature type="compositionally biased region" description="Low complexity" evidence="1">
    <location>
        <begin position="189"/>
        <end position="206"/>
    </location>
</feature>
<protein>
    <submittedName>
        <fullName evidence="2">Uncharacterized protein</fullName>
    </submittedName>
</protein>
<evidence type="ECO:0000256" key="1">
    <source>
        <dbReference type="SAM" id="MobiDB-lite"/>
    </source>
</evidence>
<feature type="region of interest" description="Disordered" evidence="1">
    <location>
        <begin position="47"/>
        <end position="95"/>
    </location>
</feature>
<reference evidence="2 3" key="1">
    <citation type="submission" date="2021-11" db="EMBL/GenBank/DDBJ databases">
        <title>Black yeast isolated from Biological Soil Crust.</title>
        <authorList>
            <person name="Kurbessoian T."/>
        </authorList>
    </citation>
    <scope>NUCLEOTIDE SEQUENCE [LARGE SCALE GENOMIC DNA]</scope>
    <source>
        <strain evidence="2 3">CCFEE 5522</strain>
    </source>
</reference>
<comment type="caution">
    <text evidence="2">The sequence shown here is derived from an EMBL/GenBank/DDBJ whole genome shotgun (WGS) entry which is preliminary data.</text>
</comment>
<evidence type="ECO:0000313" key="3">
    <source>
        <dbReference type="Proteomes" id="UP001324427"/>
    </source>
</evidence>
<sequence>MQPTPGTLGSFQYGSQIAPTFQHVPLAAIGNPFQATPFHQWSTQPTLAMTSSIPPGSSGFQSPTTRSEHVSSAFNGNQIDDPRQSGQTDAGDTGYVGMPEVVAEGLEEAYVDWEQEPYGGILHGEEVSFWPQSDMAYPAAGFQGHVTDTLPSLEPSGLYGSTPATSDSSGEYGWDGRRTSSYFQPPYCSTDTTPSYPGSYTTPSPSELQRWGKDNV</sequence>
<feature type="region of interest" description="Disordered" evidence="1">
    <location>
        <begin position="153"/>
        <end position="216"/>
    </location>
</feature>
<dbReference type="AlphaFoldDB" id="A0AAV9JF03"/>
<organism evidence="2 3">
    <name type="scientific">Oleoguttula mirabilis</name>
    <dbReference type="NCBI Taxonomy" id="1507867"/>
    <lineage>
        <taxon>Eukaryota</taxon>
        <taxon>Fungi</taxon>
        <taxon>Dikarya</taxon>
        <taxon>Ascomycota</taxon>
        <taxon>Pezizomycotina</taxon>
        <taxon>Dothideomycetes</taxon>
        <taxon>Dothideomycetidae</taxon>
        <taxon>Mycosphaerellales</taxon>
        <taxon>Teratosphaeriaceae</taxon>
        <taxon>Oleoguttula</taxon>
    </lineage>
</organism>
<feature type="compositionally biased region" description="Polar residues" evidence="1">
    <location>
        <begin position="47"/>
        <end position="90"/>
    </location>
</feature>
<evidence type="ECO:0000313" key="2">
    <source>
        <dbReference type="EMBL" id="KAK4543064.1"/>
    </source>
</evidence>
<name>A0AAV9JF03_9PEZI</name>
<proteinExistence type="predicted"/>